<dbReference type="Pfam" id="PF00994">
    <property type="entry name" value="MoCF_biosynth"/>
    <property type="match status" value="1"/>
</dbReference>
<dbReference type="NCBIfam" id="NF002978">
    <property type="entry name" value="PRK03673.1"/>
    <property type="match status" value="1"/>
</dbReference>
<evidence type="ECO:0000313" key="4">
    <source>
        <dbReference type="Proteomes" id="UP001565243"/>
    </source>
</evidence>
<dbReference type="NCBIfam" id="TIGR00177">
    <property type="entry name" value="molyb_syn"/>
    <property type="match status" value="1"/>
</dbReference>
<sequence>MIRVEMLSTGDEVLHGQIVDTNAAWLAELLFQEGLPMTSRQTVGDSMEELVSVLTERSKVADVLIVNGGLGPTSDDLSAVAAAKAAGVGLVMQEEWLAKMEAFFAGRGRKMADSNRKQAEIPAGAEMIDNPIGTACGFALQLNRCWIFFTPGVPSEYKRMVEEQILPRLKARFPVSDPPVCLRLTTFGRGESDLASEIEPLPLPEGVVMGYRASMPIIELKLNGPASKLPEMEQFWQQVREIAGESTIFEGAEGLPAQLSRRLQEQTHRLAVSEQFTAGLVQYQLASVQAPLAAGNVLPSQDESLAELMQRAQRLAEADKVDLALVIGAEKENHLGFALFTPQGCWSQRVKFSNNRHGLKARQDVSAMMALNMLRRWLDGLEVTGGHGWIDVVETQRG</sequence>
<gene>
    <name evidence="3" type="ORF">AB6T85_19495</name>
</gene>
<evidence type="ECO:0000259" key="2">
    <source>
        <dbReference type="SMART" id="SM00852"/>
    </source>
</evidence>
<dbReference type="SUPFAM" id="SSF53218">
    <property type="entry name" value="Molybdenum cofactor biosynthesis proteins"/>
    <property type="match status" value="1"/>
</dbReference>
<dbReference type="Gene3D" id="3.40.980.10">
    <property type="entry name" value="MoaB/Mog-like domain"/>
    <property type="match status" value="1"/>
</dbReference>
<name>A0ABV4ECK7_9GAMM</name>
<comment type="similarity">
    <text evidence="1">Belongs to the CinA family.</text>
</comment>
<reference evidence="3 4" key="1">
    <citation type="submission" date="2024-07" db="EMBL/GenBank/DDBJ databases">
        <authorList>
            <person name="Hebao G."/>
        </authorList>
    </citation>
    <scope>NUCLEOTIDE SEQUENCE [LARGE SCALE GENOMIC DNA]</scope>
    <source>
        <strain evidence="3 4">ACCC 02193</strain>
    </source>
</reference>
<dbReference type="InterPro" id="IPR001453">
    <property type="entry name" value="MoaB/Mog_dom"/>
</dbReference>
<dbReference type="RefSeq" id="WP_369896405.1">
    <property type="nucleotide sequence ID" value="NZ_JBGFFX010000014.1"/>
</dbReference>
<proteinExistence type="inferred from homology"/>
<dbReference type="InterPro" id="IPR008135">
    <property type="entry name" value="Competence-induced_CinA"/>
</dbReference>
<protein>
    <recommendedName>
        <fullName evidence="1">CinA-like protein</fullName>
    </recommendedName>
</protein>
<evidence type="ECO:0000256" key="1">
    <source>
        <dbReference type="HAMAP-Rule" id="MF_00226"/>
    </source>
</evidence>
<organism evidence="3 4">
    <name type="scientific">Erwinia aeris</name>
    <dbReference type="NCBI Taxonomy" id="3239803"/>
    <lineage>
        <taxon>Bacteria</taxon>
        <taxon>Pseudomonadati</taxon>
        <taxon>Pseudomonadota</taxon>
        <taxon>Gammaproteobacteria</taxon>
        <taxon>Enterobacterales</taxon>
        <taxon>Erwiniaceae</taxon>
        <taxon>Erwinia</taxon>
    </lineage>
</organism>
<accession>A0ABV4ECK7</accession>
<dbReference type="HAMAP" id="MF_00226_B">
    <property type="entry name" value="CinA_B"/>
    <property type="match status" value="1"/>
</dbReference>
<dbReference type="NCBIfam" id="TIGR00200">
    <property type="entry name" value="cinA_nterm"/>
    <property type="match status" value="1"/>
</dbReference>
<dbReference type="EMBL" id="JBGFFX010000014">
    <property type="protein sequence ID" value="MEY8772595.1"/>
    <property type="molecule type" value="Genomic_DNA"/>
</dbReference>
<dbReference type="PIRSF" id="PIRSF006728">
    <property type="entry name" value="CinA"/>
    <property type="match status" value="1"/>
</dbReference>
<dbReference type="CDD" id="cd00885">
    <property type="entry name" value="cinA"/>
    <property type="match status" value="1"/>
</dbReference>
<dbReference type="InterPro" id="IPR036425">
    <property type="entry name" value="MoaB/Mog-like_dom_sf"/>
</dbReference>
<dbReference type="PANTHER" id="PTHR13939">
    <property type="entry name" value="NICOTINAMIDE-NUCLEOTIDE AMIDOHYDROLASE PNCC"/>
    <property type="match status" value="1"/>
</dbReference>
<dbReference type="SMART" id="SM00852">
    <property type="entry name" value="MoCF_biosynth"/>
    <property type="match status" value="1"/>
</dbReference>
<comment type="caution">
    <text evidence="3">The sequence shown here is derived from an EMBL/GenBank/DDBJ whole genome shotgun (WGS) entry which is preliminary data.</text>
</comment>
<dbReference type="InterPro" id="IPR050101">
    <property type="entry name" value="CinA"/>
</dbReference>
<keyword evidence="4" id="KW-1185">Reference proteome</keyword>
<dbReference type="Proteomes" id="UP001565243">
    <property type="component" value="Unassembled WGS sequence"/>
</dbReference>
<evidence type="ECO:0000313" key="3">
    <source>
        <dbReference type="EMBL" id="MEY8772595.1"/>
    </source>
</evidence>
<feature type="domain" description="MoaB/Mog" evidence="2">
    <location>
        <begin position="5"/>
        <end position="172"/>
    </location>
</feature>
<dbReference type="PANTHER" id="PTHR13939:SF0">
    <property type="entry name" value="NMN AMIDOHYDROLASE-LIKE PROTEIN YFAY"/>
    <property type="match status" value="1"/>
</dbReference>